<accession>A0A1M4WG42</accession>
<evidence type="ECO:0000313" key="2">
    <source>
        <dbReference type="EMBL" id="SHE80218.1"/>
    </source>
</evidence>
<gene>
    <name evidence="2" type="ORF">SAMN02745218_00827</name>
</gene>
<dbReference type="PROSITE" id="PS50846">
    <property type="entry name" value="HMA_2"/>
    <property type="match status" value="1"/>
</dbReference>
<dbReference type="CDD" id="cd00371">
    <property type="entry name" value="HMA"/>
    <property type="match status" value="1"/>
</dbReference>
<dbReference type="InterPro" id="IPR036163">
    <property type="entry name" value="HMA_dom_sf"/>
</dbReference>
<proteinExistence type="predicted"/>
<feature type="domain" description="HMA" evidence="1">
    <location>
        <begin position="28"/>
        <end position="94"/>
    </location>
</feature>
<organism evidence="2 3">
    <name type="scientific">Desulfofundulus australicus DSM 11792</name>
    <dbReference type="NCBI Taxonomy" id="1121425"/>
    <lineage>
        <taxon>Bacteria</taxon>
        <taxon>Bacillati</taxon>
        <taxon>Bacillota</taxon>
        <taxon>Clostridia</taxon>
        <taxon>Eubacteriales</taxon>
        <taxon>Peptococcaceae</taxon>
        <taxon>Desulfofundulus</taxon>
    </lineage>
</organism>
<dbReference type="EMBL" id="FQUW01000009">
    <property type="protein sequence ID" value="SHE80218.1"/>
    <property type="molecule type" value="Genomic_DNA"/>
</dbReference>
<keyword evidence="3" id="KW-1185">Reference proteome</keyword>
<evidence type="ECO:0000259" key="1">
    <source>
        <dbReference type="PROSITE" id="PS50846"/>
    </source>
</evidence>
<dbReference type="Pfam" id="PF00403">
    <property type="entry name" value="HMA"/>
    <property type="match status" value="1"/>
</dbReference>
<dbReference type="Proteomes" id="UP000184196">
    <property type="component" value="Unassembled WGS sequence"/>
</dbReference>
<protein>
    <submittedName>
        <fullName evidence="2">Copper chaperone CopZ</fullName>
    </submittedName>
</protein>
<evidence type="ECO:0000313" key="3">
    <source>
        <dbReference type="Proteomes" id="UP000184196"/>
    </source>
</evidence>
<dbReference type="SUPFAM" id="SSF55008">
    <property type="entry name" value="HMA, heavy metal-associated domain"/>
    <property type="match status" value="1"/>
</dbReference>
<reference evidence="3" key="1">
    <citation type="submission" date="2016-11" db="EMBL/GenBank/DDBJ databases">
        <authorList>
            <person name="Varghese N."/>
            <person name="Submissions S."/>
        </authorList>
    </citation>
    <scope>NUCLEOTIDE SEQUENCE [LARGE SCALE GENOMIC DNA]</scope>
    <source>
        <strain evidence="3">DSM 11792</strain>
    </source>
</reference>
<dbReference type="GO" id="GO:0046872">
    <property type="term" value="F:metal ion binding"/>
    <property type="evidence" value="ECO:0007669"/>
    <property type="project" value="InterPro"/>
</dbReference>
<sequence>MGSGLINLLIKTDTGFYPLKGAMAVGSENLVLRIEGIRSEDDRLEVKRILEGIEGVSWACVDATAGTVVVIFDPDHTSQDELINAVMEAGYAVKRFFNG</sequence>
<dbReference type="InterPro" id="IPR006121">
    <property type="entry name" value="HMA_dom"/>
</dbReference>
<name>A0A1M4WG42_9FIRM</name>
<dbReference type="Gene3D" id="3.30.70.100">
    <property type="match status" value="1"/>
</dbReference>
<dbReference type="AlphaFoldDB" id="A0A1M4WG42"/>